<reference evidence="1 2" key="1">
    <citation type="submission" date="2018-12" db="EMBL/GenBank/DDBJ databases">
        <authorList>
            <person name="Yang Y."/>
        </authorList>
    </citation>
    <scope>NUCLEOTIDE SEQUENCE [LARGE SCALE GENOMIC DNA]</scope>
    <source>
        <strain evidence="1 2">GSF71</strain>
    </source>
</reference>
<dbReference type="OrthoDB" id="8391751at2"/>
<organism evidence="1 2">
    <name type="scientific">Azospirillum doebereinerae</name>
    <dbReference type="NCBI Taxonomy" id="92933"/>
    <lineage>
        <taxon>Bacteria</taxon>
        <taxon>Pseudomonadati</taxon>
        <taxon>Pseudomonadota</taxon>
        <taxon>Alphaproteobacteria</taxon>
        <taxon>Rhodospirillales</taxon>
        <taxon>Azospirillaceae</taxon>
        <taxon>Azospirillum</taxon>
    </lineage>
</organism>
<dbReference type="AlphaFoldDB" id="A0A433IZB1"/>
<dbReference type="EMBL" id="RZIJ01000058">
    <property type="protein sequence ID" value="RUQ60045.1"/>
    <property type="molecule type" value="Genomic_DNA"/>
</dbReference>
<dbReference type="Proteomes" id="UP000280346">
    <property type="component" value="Unassembled WGS sequence"/>
</dbReference>
<dbReference type="Pfam" id="PF11848">
    <property type="entry name" value="DUF3368"/>
    <property type="match status" value="1"/>
</dbReference>
<proteinExistence type="predicted"/>
<sequence length="192" mass="20722">MIDTSAAINLMASGFASDIANAVPNRLIAVDTVQAELELGRLRGRPHASLLEQLVDNGDIHIVSLSEAAAEIFEGLVVGHAAETLDDGEAATLAYAIDTGAIPIIDERKANRICEVRFPTVKLGSTGDLFAHQAVVNSLGSERLSCAILNSLQQARMQVQPHFFEWVMKLIGSDQAAHCPSLPRWVRNRTAR</sequence>
<comment type="caution">
    <text evidence="1">The sequence shown here is derived from an EMBL/GenBank/DDBJ whole genome shotgun (WGS) entry which is preliminary data.</text>
</comment>
<dbReference type="InterPro" id="IPR021799">
    <property type="entry name" value="PIN-like_prokaryotic"/>
</dbReference>
<evidence type="ECO:0000313" key="2">
    <source>
        <dbReference type="Proteomes" id="UP000280346"/>
    </source>
</evidence>
<accession>A0A433IZB1</accession>
<protein>
    <recommendedName>
        <fullName evidence="3">PIN domain-containing protein</fullName>
    </recommendedName>
</protein>
<keyword evidence="2" id="KW-1185">Reference proteome</keyword>
<dbReference type="RefSeq" id="WP_127005167.1">
    <property type="nucleotide sequence ID" value="NZ_JBNPXW010000004.1"/>
</dbReference>
<evidence type="ECO:0008006" key="3">
    <source>
        <dbReference type="Google" id="ProtNLM"/>
    </source>
</evidence>
<name>A0A433IZB1_9PROT</name>
<evidence type="ECO:0000313" key="1">
    <source>
        <dbReference type="EMBL" id="RUQ60045.1"/>
    </source>
</evidence>
<gene>
    <name evidence="1" type="ORF">EJ913_30860</name>
</gene>